<dbReference type="AlphaFoldDB" id="A0AAV5A3G4"/>
<keyword evidence="3" id="KW-1185">Reference proteome</keyword>
<organism evidence="2 3">
    <name type="scientific">Clathrus columnatus</name>
    <dbReference type="NCBI Taxonomy" id="1419009"/>
    <lineage>
        <taxon>Eukaryota</taxon>
        <taxon>Fungi</taxon>
        <taxon>Dikarya</taxon>
        <taxon>Basidiomycota</taxon>
        <taxon>Agaricomycotina</taxon>
        <taxon>Agaricomycetes</taxon>
        <taxon>Phallomycetidae</taxon>
        <taxon>Phallales</taxon>
        <taxon>Clathraceae</taxon>
        <taxon>Clathrus</taxon>
    </lineage>
</organism>
<sequence>MAPVGELSLDPQLLFAKHEIPIDNFPEASLGGKEPEIMVEGHGGAAESVMISLPPPSNVAAGFANNDETSSAKPSAKYHLA</sequence>
<dbReference type="EMBL" id="BPWL01000004">
    <property type="protein sequence ID" value="GJJ09152.1"/>
    <property type="molecule type" value="Genomic_DNA"/>
</dbReference>
<comment type="caution">
    <text evidence="2">The sequence shown here is derived from an EMBL/GenBank/DDBJ whole genome shotgun (WGS) entry which is preliminary data.</text>
</comment>
<reference evidence="2" key="1">
    <citation type="submission" date="2021-10" db="EMBL/GenBank/DDBJ databases">
        <title>De novo Genome Assembly of Clathrus columnatus (Basidiomycota, Fungi) Using Illumina and Nanopore Sequence Data.</title>
        <authorList>
            <person name="Ogiso-Tanaka E."/>
            <person name="Itagaki H."/>
            <person name="Hosoya T."/>
            <person name="Hosaka K."/>
        </authorList>
    </citation>
    <scope>NUCLEOTIDE SEQUENCE</scope>
    <source>
        <strain evidence="2">MO-923</strain>
    </source>
</reference>
<dbReference type="Proteomes" id="UP001050691">
    <property type="component" value="Unassembled WGS sequence"/>
</dbReference>
<evidence type="ECO:0000256" key="1">
    <source>
        <dbReference type="SAM" id="MobiDB-lite"/>
    </source>
</evidence>
<evidence type="ECO:0000313" key="3">
    <source>
        <dbReference type="Proteomes" id="UP001050691"/>
    </source>
</evidence>
<gene>
    <name evidence="2" type="ORF">Clacol_003374</name>
</gene>
<accession>A0AAV5A3G4</accession>
<proteinExistence type="predicted"/>
<evidence type="ECO:0000313" key="2">
    <source>
        <dbReference type="EMBL" id="GJJ09152.1"/>
    </source>
</evidence>
<feature type="region of interest" description="Disordered" evidence="1">
    <location>
        <begin position="62"/>
        <end position="81"/>
    </location>
</feature>
<name>A0AAV5A3G4_9AGAM</name>
<protein>
    <submittedName>
        <fullName evidence="2">Uncharacterized protein</fullName>
    </submittedName>
</protein>